<evidence type="ECO:0000256" key="4">
    <source>
        <dbReference type="ARBA" id="ARBA00022617"/>
    </source>
</evidence>
<keyword evidence="4" id="KW-0349">Heme</keyword>
<keyword evidence="10" id="KW-0503">Monooxygenase</keyword>
<dbReference type="InterPro" id="IPR036396">
    <property type="entry name" value="Cyt_P450_sf"/>
</dbReference>
<dbReference type="GO" id="GO:0020037">
    <property type="term" value="F:heme binding"/>
    <property type="evidence" value="ECO:0007669"/>
    <property type="project" value="InterPro"/>
</dbReference>
<dbReference type="InterPro" id="IPR001128">
    <property type="entry name" value="Cyt_P450"/>
</dbReference>
<comment type="subcellular location">
    <subcellularLocation>
        <location evidence="2">Membrane</location>
        <topology evidence="2">Single-pass membrane protein</topology>
    </subcellularLocation>
</comment>
<evidence type="ECO:0000256" key="11">
    <source>
        <dbReference type="ARBA" id="ARBA00023136"/>
    </source>
</evidence>
<organism evidence="12 13">
    <name type="scientific">Tetrapyrgos nigripes</name>
    <dbReference type="NCBI Taxonomy" id="182062"/>
    <lineage>
        <taxon>Eukaryota</taxon>
        <taxon>Fungi</taxon>
        <taxon>Dikarya</taxon>
        <taxon>Basidiomycota</taxon>
        <taxon>Agaricomycotina</taxon>
        <taxon>Agaricomycetes</taxon>
        <taxon>Agaricomycetidae</taxon>
        <taxon>Agaricales</taxon>
        <taxon>Marasmiineae</taxon>
        <taxon>Marasmiaceae</taxon>
        <taxon>Tetrapyrgos</taxon>
    </lineage>
</organism>
<sequence>MKASIWHPCLNVFSSLICRHPHFQSLRGTRYLYPSPPGPKGFWYIGLPNSKVPMKKFWLTYIEWGKKYGDLIHFSRFGKHYLVINSLQAARDILDKQARVASDKPHTRVDEIVLGDNMLDTLGLMPYSDKWRKTRKLFHQNFRAESMTQFHPIQIQQVRLFVEGLVLSEGTLKDQIATLSQKIMFLSIYGLDISSNREEMPAQNREVVESADNGIIPGWDGYKYIPFIHLLPSWFPWGGLLIATMHALGEITREGASKPWDAVREKIKSDGNHASLIGKLLSETDPGNDKEIDRIKWFGFQSIVAAADTTMSAISTFFLAMSVGITIK</sequence>
<evidence type="ECO:0000256" key="5">
    <source>
        <dbReference type="ARBA" id="ARBA00022692"/>
    </source>
</evidence>
<dbReference type="OrthoDB" id="2789670at2759"/>
<dbReference type="GO" id="GO:0005506">
    <property type="term" value="F:iron ion binding"/>
    <property type="evidence" value="ECO:0007669"/>
    <property type="project" value="InterPro"/>
</dbReference>
<dbReference type="GO" id="GO:0004497">
    <property type="term" value="F:monooxygenase activity"/>
    <property type="evidence" value="ECO:0007669"/>
    <property type="project" value="UniProtKB-KW"/>
</dbReference>
<dbReference type="Gene3D" id="1.10.630.10">
    <property type="entry name" value="Cytochrome P450"/>
    <property type="match status" value="1"/>
</dbReference>
<evidence type="ECO:0000256" key="9">
    <source>
        <dbReference type="ARBA" id="ARBA00023004"/>
    </source>
</evidence>
<evidence type="ECO:0000256" key="8">
    <source>
        <dbReference type="ARBA" id="ARBA00023002"/>
    </source>
</evidence>
<evidence type="ECO:0000256" key="6">
    <source>
        <dbReference type="ARBA" id="ARBA00022723"/>
    </source>
</evidence>
<dbReference type="SUPFAM" id="SSF48264">
    <property type="entry name" value="Cytochrome P450"/>
    <property type="match status" value="1"/>
</dbReference>
<dbReference type="PANTHER" id="PTHR46300:SF2">
    <property type="entry name" value="CYTOCHROME P450 MONOOXYGENASE ALNH-RELATED"/>
    <property type="match status" value="1"/>
</dbReference>
<comment type="caution">
    <text evidence="12">The sequence shown here is derived from an EMBL/GenBank/DDBJ whole genome shotgun (WGS) entry which is preliminary data.</text>
</comment>
<evidence type="ECO:0000256" key="1">
    <source>
        <dbReference type="ARBA" id="ARBA00001971"/>
    </source>
</evidence>
<keyword evidence="11" id="KW-0472">Membrane</keyword>
<evidence type="ECO:0000256" key="10">
    <source>
        <dbReference type="ARBA" id="ARBA00023033"/>
    </source>
</evidence>
<proteinExistence type="inferred from homology"/>
<evidence type="ECO:0000256" key="7">
    <source>
        <dbReference type="ARBA" id="ARBA00022989"/>
    </source>
</evidence>
<keyword evidence="8" id="KW-0560">Oxidoreductase</keyword>
<protein>
    <recommendedName>
        <fullName evidence="14">Cytochrome P450</fullName>
    </recommendedName>
</protein>
<keyword evidence="9" id="KW-0408">Iron</keyword>
<evidence type="ECO:0000256" key="2">
    <source>
        <dbReference type="ARBA" id="ARBA00004167"/>
    </source>
</evidence>
<dbReference type="InterPro" id="IPR050364">
    <property type="entry name" value="Cytochrome_P450_fung"/>
</dbReference>
<accession>A0A8H5GHQ7</accession>
<keyword evidence="6" id="KW-0479">Metal-binding</keyword>
<dbReference type="Pfam" id="PF00067">
    <property type="entry name" value="p450"/>
    <property type="match status" value="1"/>
</dbReference>
<name>A0A8H5GHQ7_9AGAR</name>
<evidence type="ECO:0000313" key="13">
    <source>
        <dbReference type="Proteomes" id="UP000559256"/>
    </source>
</evidence>
<reference evidence="12 13" key="1">
    <citation type="journal article" date="2020" name="ISME J.">
        <title>Uncovering the hidden diversity of litter-decomposition mechanisms in mushroom-forming fungi.</title>
        <authorList>
            <person name="Floudas D."/>
            <person name="Bentzer J."/>
            <person name="Ahren D."/>
            <person name="Johansson T."/>
            <person name="Persson P."/>
            <person name="Tunlid A."/>
        </authorList>
    </citation>
    <scope>NUCLEOTIDE SEQUENCE [LARGE SCALE GENOMIC DNA]</scope>
    <source>
        <strain evidence="12 13">CBS 291.85</strain>
    </source>
</reference>
<dbReference type="EMBL" id="JAACJM010000029">
    <property type="protein sequence ID" value="KAF5365058.1"/>
    <property type="molecule type" value="Genomic_DNA"/>
</dbReference>
<keyword evidence="7" id="KW-1133">Transmembrane helix</keyword>
<keyword evidence="5" id="KW-0812">Transmembrane</keyword>
<evidence type="ECO:0000313" key="12">
    <source>
        <dbReference type="EMBL" id="KAF5365058.1"/>
    </source>
</evidence>
<comment type="similarity">
    <text evidence="3">Belongs to the cytochrome P450 family.</text>
</comment>
<dbReference type="AlphaFoldDB" id="A0A8H5GHQ7"/>
<dbReference type="GO" id="GO:0016020">
    <property type="term" value="C:membrane"/>
    <property type="evidence" value="ECO:0007669"/>
    <property type="project" value="UniProtKB-SubCell"/>
</dbReference>
<dbReference type="GO" id="GO:0016705">
    <property type="term" value="F:oxidoreductase activity, acting on paired donors, with incorporation or reduction of molecular oxygen"/>
    <property type="evidence" value="ECO:0007669"/>
    <property type="project" value="InterPro"/>
</dbReference>
<dbReference type="Proteomes" id="UP000559256">
    <property type="component" value="Unassembled WGS sequence"/>
</dbReference>
<gene>
    <name evidence="12" type="ORF">D9758_010965</name>
</gene>
<keyword evidence="13" id="KW-1185">Reference proteome</keyword>
<comment type="cofactor">
    <cofactor evidence="1">
        <name>heme</name>
        <dbReference type="ChEBI" id="CHEBI:30413"/>
    </cofactor>
</comment>
<evidence type="ECO:0008006" key="14">
    <source>
        <dbReference type="Google" id="ProtNLM"/>
    </source>
</evidence>
<evidence type="ECO:0000256" key="3">
    <source>
        <dbReference type="ARBA" id="ARBA00010617"/>
    </source>
</evidence>
<dbReference type="PANTHER" id="PTHR46300">
    <property type="entry name" value="P450, PUTATIVE (EUROFUNG)-RELATED-RELATED"/>
    <property type="match status" value="1"/>
</dbReference>